<dbReference type="PROSITE" id="PS50097">
    <property type="entry name" value="BTB"/>
    <property type="match status" value="1"/>
</dbReference>
<evidence type="ECO:0000313" key="3">
    <source>
        <dbReference type="Proteomes" id="UP000789831"/>
    </source>
</evidence>
<organism evidence="2 3">
    <name type="scientific">Ambispora gerdemannii</name>
    <dbReference type="NCBI Taxonomy" id="144530"/>
    <lineage>
        <taxon>Eukaryota</taxon>
        <taxon>Fungi</taxon>
        <taxon>Fungi incertae sedis</taxon>
        <taxon>Mucoromycota</taxon>
        <taxon>Glomeromycotina</taxon>
        <taxon>Glomeromycetes</taxon>
        <taxon>Archaeosporales</taxon>
        <taxon>Ambisporaceae</taxon>
        <taxon>Ambispora</taxon>
    </lineage>
</organism>
<comment type="caution">
    <text evidence="2">The sequence shown here is derived from an EMBL/GenBank/DDBJ whole genome shotgun (WGS) entry which is preliminary data.</text>
</comment>
<dbReference type="InterPro" id="IPR000210">
    <property type="entry name" value="BTB/POZ_dom"/>
</dbReference>
<accession>A0A9N9BWK5</accession>
<evidence type="ECO:0000313" key="2">
    <source>
        <dbReference type="EMBL" id="CAG8578005.1"/>
    </source>
</evidence>
<dbReference type="AlphaFoldDB" id="A0A9N9BWK5"/>
<dbReference type="OrthoDB" id="2372300at2759"/>
<dbReference type="Pfam" id="PF00651">
    <property type="entry name" value="BTB"/>
    <property type="match status" value="1"/>
</dbReference>
<protein>
    <submittedName>
        <fullName evidence="2">12985_t:CDS:1</fullName>
    </submittedName>
</protein>
<proteinExistence type="predicted"/>
<feature type="domain" description="BTB" evidence="1">
    <location>
        <begin position="4"/>
        <end position="65"/>
    </location>
</feature>
<sequence length="168" mass="19635">AEDYNVTIKVGQGDYIKTFLAHSVILRARSQYFKIALSRSWARQSDVIIAMEKPNIRPKVFEKIICAQIDDGPINENVEIWNSEDLRKFRDIVQDYIPHIRFIASEDYYFRIHPFKKILPSQLKKDLIAHHLAPNAKVHSEILPPRLGIPPPSYLRYPTPPYSNFYDL</sequence>
<feature type="non-terminal residue" evidence="2">
    <location>
        <position position="168"/>
    </location>
</feature>
<dbReference type="SUPFAM" id="SSF54695">
    <property type="entry name" value="POZ domain"/>
    <property type="match status" value="1"/>
</dbReference>
<keyword evidence="3" id="KW-1185">Reference proteome</keyword>
<dbReference type="CDD" id="cd18186">
    <property type="entry name" value="BTB_POZ_ZBTB_KLHL-like"/>
    <property type="match status" value="1"/>
</dbReference>
<dbReference type="EMBL" id="CAJVPL010001569">
    <property type="protein sequence ID" value="CAG8578005.1"/>
    <property type="molecule type" value="Genomic_DNA"/>
</dbReference>
<reference evidence="2" key="1">
    <citation type="submission" date="2021-06" db="EMBL/GenBank/DDBJ databases">
        <authorList>
            <person name="Kallberg Y."/>
            <person name="Tangrot J."/>
            <person name="Rosling A."/>
        </authorList>
    </citation>
    <scope>NUCLEOTIDE SEQUENCE</scope>
    <source>
        <strain evidence="2">MT106</strain>
    </source>
</reference>
<dbReference type="Proteomes" id="UP000789831">
    <property type="component" value="Unassembled WGS sequence"/>
</dbReference>
<dbReference type="InterPro" id="IPR011333">
    <property type="entry name" value="SKP1/BTB/POZ_sf"/>
</dbReference>
<evidence type="ECO:0000259" key="1">
    <source>
        <dbReference type="PROSITE" id="PS50097"/>
    </source>
</evidence>
<gene>
    <name evidence="2" type="ORF">AGERDE_LOCUS7978</name>
</gene>
<name>A0A9N9BWK5_9GLOM</name>
<dbReference type="Gene3D" id="3.30.710.10">
    <property type="entry name" value="Potassium Channel Kv1.1, Chain A"/>
    <property type="match status" value="1"/>
</dbReference>